<dbReference type="KEGG" id="tsc:TSC_c21590"/>
<reference evidence="2 3" key="2">
    <citation type="journal article" date="2011" name="BMC Genomics">
        <title>Sequence of the hyperplastic genome of the naturally competent Thermus scotoductus SA-01.</title>
        <authorList>
            <person name="Gounder K."/>
            <person name="Brzuszkiewicz E."/>
            <person name="Liesegang H."/>
            <person name="Wollherr A."/>
            <person name="Daniel R."/>
            <person name="Gottschalk G."/>
            <person name="Reva O."/>
            <person name="Kumwenda B."/>
            <person name="Srivastava M."/>
            <person name="Bricio C."/>
            <person name="Berenguer J."/>
            <person name="van Heerden E."/>
            <person name="Litthauer D."/>
        </authorList>
    </citation>
    <scope>NUCLEOTIDE SEQUENCE [LARGE SCALE GENOMIC DNA]</scope>
    <source>
        <strain evidence="3">ATCC 700910 / SA-01</strain>
    </source>
</reference>
<accession>E8PP37</accession>
<dbReference type="Proteomes" id="UP000008087">
    <property type="component" value="Chromosome"/>
</dbReference>
<dbReference type="PIRSF" id="PIRSF002849">
    <property type="entry name" value="AAA_ATPase_chaperone_MoxR_prd"/>
    <property type="match status" value="1"/>
</dbReference>
<protein>
    <submittedName>
        <fullName evidence="2">Methanol dehydrogenase regulatory protein</fullName>
    </submittedName>
</protein>
<organism evidence="2 3">
    <name type="scientific">Thermus scotoductus (strain ATCC 700910 / SA-01)</name>
    <dbReference type="NCBI Taxonomy" id="743525"/>
    <lineage>
        <taxon>Bacteria</taxon>
        <taxon>Thermotogati</taxon>
        <taxon>Deinococcota</taxon>
        <taxon>Deinococci</taxon>
        <taxon>Thermales</taxon>
        <taxon>Thermaceae</taxon>
        <taxon>Thermus</taxon>
    </lineage>
</organism>
<evidence type="ECO:0000259" key="1">
    <source>
        <dbReference type="SMART" id="SM00382"/>
    </source>
</evidence>
<dbReference type="InterPro" id="IPR011703">
    <property type="entry name" value="ATPase_AAA-3"/>
</dbReference>
<proteinExistence type="predicted"/>
<dbReference type="AlphaFoldDB" id="E8PP37"/>
<dbReference type="STRING" id="743525.TSC_c21590"/>
<dbReference type="PANTHER" id="PTHR42759:SF6">
    <property type="entry name" value="REGULATORY PROTEIN-RELATED"/>
    <property type="match status" value="1"/>
</dbReference>
<dbReference type="HOGENOM" id="CLU_034716_2_0_0"/>
<evidence type="ECO:0000313" key="2">
    <source>
        <dbReference type="EMBL" id="ADW22762.1"/>
    </source>
</evidence>
<name>E8PP37_THESS</name>
<feature type="domain" description="AAA+ ATPase" evidence="1">
    <location>
        <begin position="39"/>
        <end position="178"/>
    </location>
</feature>
<dbReference type="InterPro" id="IPR027417">
    <property type="entry name" value="P-loop_NTPase"/>
</dbReference>
<dbReference type="InterPro" id="IPR041628">
    <property type="entry name" value="ChlI/MoxR_AAA_lid"/>
</dbReference>
<evidence type="ECO:0000313" key="3">
    <source>
        <dbReference type="Proteomes" id="UP000008087"/>
    </source>
</evidence>
<dbReference type="GO" id="GO:0016887">
    <property type="term" value="F:ATP hydrolysis activity"/>
    <property type="evidence" value="ECO:0007669"/>
    <property type="project" value="InterPro"/>
</dbReference>
<dbReference type="Gene3D" id="1.10.8.80">
    <property type="entry name" value="Magnesium chelatase subunit I, C-Terminal domain"/>
    <property type="match status" value="1"/>
</dbReference>
<dbReference type="Gene3D" id="3.40.50.300">
    <property type="entry name" value="P-loop containing nucleotide triphosphate hydrolases"/>
    <property type="match status" value="1"/>
</dbReference>
<dbReference type="CDD" id="cd00009">
    <property type="entry name" value="AAA"/>
    <property type="match status" value="1"/>
</dbReference>
<dbReference type="eggNOG" id="COG0714">
    <property type="taxonomic scope" value="Bacteria"/>
</dbReference>
<dbReference type="InterPro" id="IPR003593">
    <property type="entry name" value="AAA+_ATPase"/>
</dbReference>
<dbReference type="Pfam" id="PF17863">
    <property type="entry name" value="AAA_lid_2"/>
    <property type="match status" value="1"/>
</dbReference>
<sequence>MEAMAETPLQALARLREALQEVLFGQEEAIEALLATLLARGHALLEGVPGLGKTLLAESFAKGSGLSYKRIQFTPDLLPQDLTGSEVFREGRFEFVRGPLFAQVVLADEINRAPPKVQSALLEAMQERAVTAGGVRYPLPEPFFVVATQNPLELEGTYPLPEAQLDRFTAKIPFRPPRQEVWLRILTEEPRIPEPLGVDFPKAQEEVRGVRVAREALEAITHVAFLTQEDRRLRMGLSPRGAKAWLALARALAYLRAKPLVDWKELRDAAFLALPHRLFLTEEALYEGESAEGILKELLRKGGIP</sequence>
<dbReference type="GO" id="GO:0005524">
    <property type="term" value="F:ATP binding"/>
    <property type="evidence" value="ECO:0007669"/>
    <property type="project" value="InterPro"/>
</dbReference>
<dbReference type="EMBL" id="CP001962">
    <property type="protein sequence ID" value="ADW22762.1"/>
    <property type="molecule type" value="Genomic_DNA"/>
</dbReference>
<dbReference type="InterPro" id="IPR050764">
    <property type="entry name" value="CbbQ/NirQ/NorQ/GpvN"/>
</dbReference>
<gene>
    <name evidence="2" type="ordered locus">TSC_c21590</name>
</gene>
<dbReference type="SUPFAM" id="SSF52540">
    <property type="entry name" value="P-loop containing nucleoside triphosphate hydrolases"/>
    <property type="match status" value="1"/>
</dbReference>
<dbReference type="SMART" id="SM00382">
    <property type="entry name" value="AAA"/>
    <property type="match status" value="1"/>
</dbReference>
<reference evidence="3" key="1">
    <citation type="submission" date="2010-03" db="EMBL/GenBank/DDBJ databases">
        <title>The genome sequence of Thermus scotoductus SA-01.</title>
        <authorList>
            <person name="Gounder K."/>
            <person name="Liesegang H."/>
            <person name="Brzuszkiewicz E."/>
            <person name="Wollherr A."/>
            <person name="Daniel R."/>
            <person name="Gottschalk G."/>
            <person name="van Heerden E."/>
            <person name="Litthauer D."/>
        </authorList>
    </citation>
    <scope>NUCLEOTIDE SEQUENCE [LARGE SCALE GENOMIC DNA]</scope>
    <source>
        <strain evidence="3">ATCC 700910 / SA-01</strain>
    </source>
</reference>
<dbReference type="PANTHER" id="PTHR42759">
    <property type="entry name" value="MOXR FAMILY PROTEIN"/>
    <property type="match status" value="1"/>
</dbReference>
<dbReference type="Pfam" id="PF07726">
    <property type="entry name" value="AAA_3"/>
    <property type="match status" value="1"/>
</dbReference>